<feature type="compositionally biased region" description="Polar residues" evidence="1">
    <location>
        <begin position="374"/>
        <end position="386"/>
    </location>
</feature>
<proteinExistence type="predicted"/>
<evidence type="ECO:0000256" key="1">
    <source>
        <dbReference type="SAM" id="MobiDB-lite"/>
    </source>
</evidence>
<name>A0A0P1B7A4_PLAHL</name>
<sequence>MSTTIQYEIQPQRRGGRVRGAEGYHKEDIVALLNCVRTIVPITTDEWDEVLEEYRNTHAIPNIRAQRDTISLKTKFKQLLRNHKPGLDSRSDVREAGLILDLIEAKMANGKSQQRRGGRVRGAEGFSLADSKALLSIVRRLLPVQRSSWDQVAKEYCKEYAEPNDRASRDGSSLKNKFRHWLKKDTANVAREEVTQALVIHEAITAKLKKMAYVVESAEHDVETMNVEAMIEKVEGTACVSSLTVEGPSSSDGGEEVSTLGTRRGGRALGSEGYSQTDTWALLACVREVLPTEQSTWEQVLQLYRTKHAVPNNRAQRNSTGVKIKFRQLLNYRENSSKPLPETVLEARVISKEIDARGRNRKHEHLDSGLDASLSHTSDELASNGSEDNRAGLSHDEQRSSKKRLDVDATVATSIGSLQQSLNESVKRQKHAMSVQSQDLDSESLRVEIASRELTLLRQREQREAELRVWEKERTMREKQRMDMETWVFVCDRLRTLHRERAIEQNLNIVDEINEEIAMLKIKKQQLASLMA</sequence>
<dbReference type="EMBL" id="CCYD01003101">
    <property type="protein sequence ID" value="CEG50065.1"/>
    <property type="molecule type" value="Genomic_DNA"/>
</dbReference>
<feature type="region of interest" description="Disordered" evidence="1">
    <location>
        <begin position="360"/>
        <end position="406"/>
    </location>
</feature>
<dbReference type="OMA" id="KQRMDME"/>
<accession>A0A0P1B7A4</accession>
<dbReference type="PANTHER" id="PTHR34409">
    <property type="entry name" value="SET DOMAIN-CONTAINING PROTEIN"/>
    <property type="match status" value="1"/>
</dbReference>
<feature type="region of interest" description="Disordered" evidence="1">
    <location>
        <begin position="244"/>
        <end position="273"/>
    </location>
</feature>
<dbReference type="AlphaFoldDB" id="A0A0P1B7A4"/>
<keyword evidence="3" id="KW-1185">Reference proteome</keyword>
<dbReference type="GeneID" id="36402848"/>
<feature type="region of interest" description="Disordered" evidence="1">
    <location>
        <begin position="1"/>
        <end position="20"/>
    </location>
</feature>
<evidence type="ECO:0000313" key="3">
    <source>
        <dbReference type="Proteomes" id="UP000054928"/>
    </source>
</evidence>
<dbReference type="STRING" id="4781.A0A0P1B7A4"/>
<evidence type="ECO:0000313" key="2">
    <source>
        <dbReference type="EMBL" id="CEG50065.1"/>
    </source>
</evidence>
<feature type="compositionally biased region" description="Basic and acidic residues" evidence="1">
    <location>
        <begin position="387"/>
        <end position="406"/>
    </location>
</feature>
<dbReference type="OrthoDB" id="99432at2759"/>
<reference evidence="3" key="1">
    <citation type="submission" date="2014-09" db="EMBL/GenBank/DDBJ databases">
        <authorList>
            <person name="Sharma Rahul"/>
            <person name="Thines Marco"/>
        </authorList>
    </citation>
    <scope>NUCLEOTIDE SEQUENCE [LARGE SCALE GENOMIC DNA]</scope>
</reference>
<dbReference type="PANTHER" id="PTHR34409:SF1">
    <property type="entry name" value="MYB-LIKE DOMAIN-CONTAINING PROTEIN"/>
    <property type="match status" value="1"/>
</dbReference>
<dbReference type="Proteomes" id="UP000054928">
    <property type="component" value="Unassembled WGS sequence"/>
</dbReference>
<protein>
    <submittedName>
        <fullName evidence="2">Uncharacterized protein</fullName>
    </submittedName>
</protein>
<dbReference type="RefSeq" id="XP_024586434.1">
    <property type="nucleotide sequence ID" value="XM_024721324.1"/>
</dbReference>
<organism evidence="2 3">
    <name type="scientific">Plasmopara halstedii</name>
    <name type="common">Downy mildew of sunflower</name>
    <dbReference type="NCBI Taxonomy" id="4781"/>
    <lineage>
        <taxon>Eukaryota</taxon>
        <taxon>Sar</taxon>
        <taxon>Stramenopiles</taxon>
        <taxon>Oomycota</taxon>
        <taxon>Peronosporomycetes</taxon>
        <taxon>Peronosporales</taxon>
        <taxon>Peronosporaceae</taxon>
        <taxon>Plasmopara</taxon>
    </lineage>
</organism>